<reference evidence="12" key="1">
    <citation type="submission" date="2022-03" db="EMBL/GenBank/DDBJ databases">
        <title>Complete genome sequence of Caldinitratiruptor microaerophilus.</title>
        <authorList>
            <person name="Mukaiyama R."/>
            <person name="Nishiyama T."/>
            <person name="Ueda K."/>
        </authorList>
    </citation>
    <scope>NUCLEOTIDE SEQUENCE</scope>
    <source>
        <strain evidence="12">JCM 16183</strain>
    </source>
</reference>
<keyword evidence="7 10" id="KW-0472">Membrane</keyword>
<keyword evidence="3" id="KW-1003">Cell membrane</keyword>
<evidence type="ECO:0000256" key="2">
    <source>
        <dbReference type="ARBA" id="ARBA00022448"/>
    </source>
</evidence>
<keyword evidence="2" id="KW-0813">Transport</keyword>
<gene>
    <name evidence="12" type="ORF">caldi_29580</name>
</gene>
<evidence type="ECO:0000256" key="5">
    <source>
        <dbReference type="ARBA" id="ARBA00022927"/>
    </source>
</evidence>
<dbReference type="Pfam" id="PF02096">
    <property type="entry name" value="60KD_IMP"/>
    <property type="match status" value="1"/>
</dbReference>
<dbReference type="KEGG" id="cmic:caldi_29580"/>
<comment type="similarity">
    <text evidence="9">Belongs to the OXA1/ALB3/YidC family.</text>
</comment>
<feature type="transmembrane region" description="Helical" evidence="10">
    <location>
        <begin position="20"/>
        <end position="44"/>
    </location>
</feature>
<evidence type="ECO:0000256" key="8">
    <source>
        <dbReference type="ARBA" id="ARBA00023186"/>
    </source>
</evidence>
<dbReference type="GO" id="GO:0051205">
    <property type="term" value="P:protein insertion into membrane"/>
    <property type="evidence" value="ECO:0007669"/>
    <property type="project" value="TreeGrafter"/>
</dbReference>
<dbReference type="GO" id="GO:0032977">
    <property type="term" value="F:membrane insertase activity"/>
    <property type="evidence" value="ECO:0007669"/>
    <property type="project" value="InterPro"/>
</dbReference>
<dbReference type="NCBIfam" id="TIGR03592">
    <property type="entry name" value="yidC_oxa1_cterm"/>
    <property type="match status" value="1"/>
</dbReference>
<dbReference type="AlphaFoldDB" id="A0AA35CNT4"/>
<feature type="transmembrane region" description="Helical" evidence="10">
    <location>
        <begin position="161"/>
        <end position="186"/>
    </location>
</feature>
<sequence length="213" mass="24431">MLKPLEDLMTQAMVWLYGVTGSYAAAIVLLTVAIRVLIAPLYMVQMKSMKKMQEIQPEMRRLQEKYKKDPERLNREMVELYRKNRVNPLSGCLPLLIQLPFLWAIFRVLYNFPYEGTPTLFGLIRLNEKDPTYVLPLLSGVATFAQSWLSGAAADPNQRAMLYIMPVLIAWFATQYPAGLALYWLVTTLLSIGQQWIYPGFQPRGPKREAAAR</sequence>
<evidence type="ECO:0000256" key="7">
    <source>
        <dbReference type="ARBA" id="ARBA00023136"/>
    </source>
</evidence>
<keyword evidence="13" id="KW-1185">Reference proteome</keyword>
<dbReference type="EMBL" id="AP025628">
    <property type="protein sequence ID" value="BDG61868.1"/>
    <property type="molecule type" value="Genomic_DNA"/>
</dbReference>
<evidence type="ECO:0000313" key="13">
    <source>
        <dbReference type="Proteomes" id="UP001163687"/>
    </source>
</evidence>
<feature type="transmembrane region" description="Helical" evidence="10">
    <location>
        <begin position="92"/>
        <end position="112"/>
    </location>
</feature>
<evidence type="ECO:0000256" key="1">
    <source>
        <dbReference type="ARBA" id="ARBA00004651"/>
    </source>
</evidence>
<evidence type="ECO:0000313" key="12">
    <source>
        <dbReference type="EMBL" id="BDG61868.1"/>
    </source>
</evidence>
<evidence type="ECO:0000256" key="10">
    <source>
        <dbReference type="SAM" id="Phobius"/>
    </source>
</evidence>
<keyword evidence="8" id="KW-0143">Chaperone</keyword>
<evidence type="ECO:0000256" key="4">
    <source>
        <dbReference type="ARBA" id="ARBA00022692"/>
    </source>
</evidence>
<proteinExistence type="inferred from homology"/>
<organism evidence="12 13">
    <name type="scientific">Caldinitratiruptor microaerophilus</name>
    <dbReference type="NCBI Taxonomy" id="671077"/>
    <lineage>
        <taxon>Bacteria</taxon>
        <taxon>Bacillati</taxon>
        <taxon>Bacillota</taxon>
        <taxon>Clostridia</taxon>
        <taxon>Eubacteriales</taxon>
        <taxon>Symbiobacteriaceae</taxon>
        <taxon>Caldinitratiruptor</taxon>
    </lineage>
</organism>
<dbReference type="PRINTS" id="PR01900">
    <property type="entry name" value="YIDCPROTEIN"/>
</dbReference>
<dbReference type="InterPro" id="IPR047196">
    <property type="entry name" value="YidC_ALB_C"/>
</dbReference>
<keyword evidence="6 10" id="KW-1133">Transmembrane helix</keyword>
<dbReference type="PANTHER" id="PTHR12428:SF65">
    <property type="entry name" value="CYTOCHROME C OXIDASE ASSEMBLY PROTEIN COX18, MITOCHONDRIAL"/>
    <property type="match status" value="1"/>
</dbReference>
<dbReference type="CDD" id="cd20070">
    <property type="entry name" value="5TM_YidC_Alb3"/>
    <property type="match status" value="1"/>
</dbReference>
<dbReference type="PANTHER" id="PTHR12428">
    <property type="entry name" value="OXA1"/>
    <property type="match status" value="1"/>
</dbReference>
<accession>A0AA35CNT4</accession>
<dbReference type="GO" id="GO:0005886">
    <property type="term" value="C:plasma membrane"/>
    <property type="evidence" value="ECO:0007669"/>
    <property type="project" value="UniProtKB-SubCell"/>
</dbReference>
<evidence type="ECO:0000256" key="3">
    <source>
        <dbReference type="ARBA" id="ARBA00022475"/>
    </source>
</evidence>
<keyword evidence="5" id="KW-0653">Protein transport</keyword>
<dbReference type="InterPro" id="IPR001708">
    <property type="entry name" value="YidC/ALB3/OXA1/COX18"/>
</dbReference>
<dbReference type="InterPro" id="IPR028055">
    <property type="entry name" value="YidC/Oxa/ALB_C"/>
</dbReference>
<evidence type="ECO:0000256" key="6">
    <source>
        <dbReference type="ARBA" id="ARBA00022989"/>
    </source>
</evidence>
<evidence type="ECO:0000259" key="11">
    <source>
        <dbReference type="Pfam" id="PF02096"/>
    </source>
</evidence>
<name>A0AA35CNT4_9FIRM</name>
<dbReference type="PRINTS" id="PR00701">
    <property type="entry name" value="60KDINNERMP"/>
</dbReference>
<feature type="domain" description="Membrane insertase YidC/Oxa/ALB C-terminal" evidence="11">
    <location>
        <begin position="23"/>
        <end position="197"/>
    </location>
</feature>
<protein>
    <submittedName>
        <fullName evidence="12">Membrane protein</fullName>
    </submittedName>
</protein>
<dbReference type="Proteomes" id="UP001163687">
    <property type="component" value="Chromosome"/>
</dbReference>
<dbReference type="GO" id="GO:0015031">
    <property type="term" value="P:protein transport"/>
    <property type="evidence" value="ECO:0007669"/>
    <property type="project" value="UniProtKB-KW"/>
</dbReference>
<keyword evidence="4 9" id="KW-0812">Transmembrane</keyword>
<evidence type="ECO:0000256" key="9">
    <source>
        <dbReference type="RuleBase" id="RU003945"/>
    </source>
</evidence>
<dbReference type="RefSeq" id="WP_264842493.1">
    <property type="nucleotide sequence ID" value="NZ_AP025628.1"/>
</dbReference>
<comment type="subcellular location">
    <subcellularLocation>
        <location evidence="1">Cell membrane</location>
        <topology evidence="1">Multi-pass membrane protein</topology>
    </subcellularLocation>
    <subcellularLocation>
        <location evidence="9">Membrane</location>
        <topology evidence="9">Multi-pass membrane protein</topology>
    </subcellularLocation>
</comment>